<dbReference type="OrthoDB" id="9809920at2"/>
<keyword evidence="5 8" id="KW-0808">Transferase</keyword>
<feature type="binding site" evidence="8">
    <location>
        <position position="349"/>
    </location>
    <ligand>
        <name>phosphoenolpyruvate</name>
        <dbReference type="ChEBI" id="CHEBI:58702"/>
    </ligand>
</feature>
<feature type="binding site" evidence="8">
    <location>
        <position position="96"/>
    </location>
    <ligand>
        <name>phosphoenolpyruvate</name>
        <dbReference type="ChEBI" id="CHEBI:58702"/>
    </ligand>
</feature>
<dbReference type="InterPro" id="IPR036968">
    <property type="entry name" value="Enolpyruvate_Tfrase_sf"/>
</dbReference>
<feature type="binding site" evidence="8">
    <location>
        <position position="172"/>
    </location>
    <ligand>
        <name>phosphoenolpyruvate</name>
        <dbReference type="ChEBI" id="CHEBI:58702"/>
    </ligand>
</feature>
<feature type="binding site" evidence="8">
    <location>
        <position position="31"/>
    </location>
    <ligand>
        <name>3-phosphoshikimate</name>
        <dbReference type="ChEBI" id="CHEBI:145989"/>
    </ligand>
</feature>
<evidence type="ECO:0000256" key="2">
    <source>
        <dbReference type="ARBA" id="ARBA00009948"/>
    </source>
</evidence>
<comment type="catalytic activity">
    <reaction evidence="7">
        <text>3-phosphoshikimate + phosphoenolpyruvate = 5-O-(1-carboxyvinyl)-3-phosphoshikimate + phosphate</text>
        <dbReference type="Rhea" id="RHEA:21256"/>
        <dbReference type="ChEBI" id="CHEBI:43474"/>
        <dbReference type="ChEBI" id="CHEBI:57701"/>
        <dbReference type="ChEBI" id="CHEBI:58702"/>
        <dbReference type="ChEBI" id="CHEBI:145989"/>
        <dbReference type="EC" id="2.5.1.19"/>
    </reaction>
    <physiologicalReaction direction="left-to-right" evidence="7">
        <dbReference type="Rhea" id="RHEA:21257"/>
    </physiologicalReaction>
</comment>
<protein>
    <recommendedName>
        <fullName evidence="8">3-phosphoshikimate 1-carboxyvinyltransferase</fullName>
        <ecNumber evidence="8">2.5.1.19</ecNumber>
    </recommendedName>
    <alternativeName>
        <fullName evidence="8">5-enolpyruvylshikimate-3-phosphate synthase</fullName>
        <shortName evidence="8">EPSP synthase</shortName>
        <shortName evidence="8">EPSPS</shortName>
    </alternativeName>
</protein>
<dbReference type="FunFam" id="3.65.10.10:FF:000010">
    <property type="entry name" value="3-phosphoshikimate 1-carboxyvinyltransferase"/>
    <property type="match status" value="1"/>
</dbReference>
<dbReference type="GO" id="GO:0009073">
    <property type="term" value="P:aromatic amino acid family biosynthetic process"/>
    <property type="evidence" value="ECO:0007669"/>
    <property type="project" value="UniProtKB-KW"/>
</dbReference>
<comment type="function">
    <text evidence="8">Catalyzes the transfer of the enolpyruvyl moiety of phosphoenolpyruvate (PEP) to the 5-hydroxyl of shikimate-3-phosphate (S3P) to produce enolpyruvyl shikimate-3-phosphate and inorganic phosphate.</text>
</comment>
<dbReference type="NCBIfam" id="TIGR01356">
    <property type="entry name" value="aroA"/>
    <property type="match status" value="1"/>
</dbReference>
<feature type="binding site" evidence="8">
    <location>
        <position position="26"/>
    </location>
    <ligand>
        <name>3-phosphoshikimate</name>
        <dbReference type="ChEBI" id="CHEBI:145989"/>
    </ligand>
</feature>
<reference evidence="10 11" key="1">
    <citation type="submission" date="2018-07" db="EMBL/GenBank/DDBJ databases">
        <title>Complete genome sequencing of Ornithinimicrobium sp. AMA3305.</title>
        <authorList>
            <person name="Bae J.-W."/>
        </authorList>
    </citation>
    <scope>NUCLEOTIDE SEQUENCE [LARGE SCALE GENOMIC DNA]</scope>
    <source>
        <strain evidence="10 11">AMA3305</strain>
    </source>
</reference>
<dbReference type="PANTHER" id="PTHR21090:SF5">
    <property type="entry name" value="PENTAFUNCTIONAL AROM POLYPEPTIDE"/>
    <property type="match status" value="1"/>
</dbReference>
<sequence length="437" mass="45455">MSDLPTWSAPHASGPVDAVVPVPGSKSLTNRWLVLAGLADGTCTLRQPLRSRDSDRMVGALRVLGAVVDDSSDDAWRVVPPVRPRGGGMIDCGQAGTVMRFVPPMAALADGPVRFDGHDSARTRPVGPVLSALRGLGVEVEDEGRGTLPYTVHGTGGVGGGQVRVDASASSQFVSALLLAGARFADGLTLEHTGATLPSRTHIEMTVQVLRAAGVEVSCPDAQTWRVEPGRVRAFEVEVEPDLSSAAPLLALAAVTGGTVVVPRWPATTTQPGDHLREVLARMGATTSLTERGLVVTGRGVPDGGLVGADLDLSDAGELTPVVAALAVLATTPSRLRGIAHLRGHETDRLAALTTEIGRLGGRAEETADGLRIEPAPLHGARLRTYHDHRMAMFAAVVGAAVPGVEVEDVGTADKTFPGFHTVWERIMEDGATAPVP</sequence>
<feature type="binding site" evidence="8">
    <location>
        <position position="415"/>
    </location>
    <ligand>
        <name>phosphoenolpyruvate</name>
        <dbReference type="ChEBI" id="CHEBI:58702"/>
    </ligand>
</feature>
<evidence type="ECO:0000256" key="1">
    <source>
        <dbReference type="ARBA" id="ARBA00004811"/>
    </source>
</evidence>
<dbReference type="PROSITE" id="PS00885">
    <property type="entry name" value="EPSP_SYNTHASE_2"/>
    <property type="match status" value="1"/>
</dbReference>
<dbReference type="GO" id="GO:0008652">
    <property type="term" value="P:amino acid biosynthetic process"/>
    <property type="evidence" value="ECO:0007669"/>
    <property type="project" value="UniProtKB-KW"/>
</dbReference>
<evidence type="ECO:0000256" key="8">
    <source>
        <dbReference type="HAMAP-Rule" id="MF_00210"/>
    </source>
</evidence>
<dbReference type="InterPro" id="IPR013792">
    <property type="entry name" value="RNA3'P_cycl/enolpyr_Trfase_a/b"/>
</dbReference>
<dbReference type="GO" id="GO:0005737">
    <property type="term" value="C:cytoplasm"/>
    <property type="evidence" value="ECO:0007669"/>
    <property type="project" value="UniProtKB-SubCell"/>
</dbReference>
<proteinExistence type="inferred from homology"/>
<comment type="subcellular location">
    <subcellularLocation>
        <location evidence="8">Cytoplasm</location>
    </subcellularLocation>
</comment>
<evidence type="ECO:0000256" key="3">
    <source>
        <dbReference type="ARBA" id="ARBA00022490"/>
    </source>
</evidence>
<evidence type="ECO:0000256" key="7">
    <source>
        <dbReference type="ARBA" id="ARBA00044633"/>
    </source>
</evidence>
<organism evidence="10 11">
    <name type="scientific">Ornithinimicrobium avium</name>
    <dbReference type="NCBI Taxonomy" id="2283195"/>
    <lineage>
        <taxon>Bacteria</taxon>
        <taxon>Bacillati</taxon>
        <taxon>Actinomycetota</taxon>
        <taxon>Actinomycetes</taxon>
        <taxon>Micrococcales</taxon>
        <taxon>Ornithinimicrobiaceae</taxon>
        <taxon>Ornithinimicrobium</taxon>
    </lineage>
</organism>
<dbReference type="GO" id="GO:0003866">
    <property type="term" value="F:3-phosphoshikimate 1-carboxyvinyltransferase activity"/>
    <property type="evidence" value="ECO:0007669"/>
    <property type="project" value="UniProtKB-UniRule"/>
</dbReference>
<dbReference type="AlphaFoldDB" id="A0A345NRL1"/>
<dbReference type="GO" id="GO:0009423">
    <property type="term" value="P:chorismate biosynthetic process"/>
    <property type="evidence" value="ECO:0007669"/>
    <property type="project" value="UniProtKB-UniRule"/>
</dbReference>
<feature type="binding site" evidence="8">
    <location>
        <position position="172"/>
    </location>
    <ligand>
        <name>3-phosphoshikimate</name>
        <dbReference type="ChEBI" id="CHEBI:145989"/>
    </ligand>
</feature>
<comment type="similarity">
    <text evidence="2 8">Belongs to the EPSP synthase family.</text>
</comment>
<keyword evidence="6 8" id="KW-0057">Aromatic amino acid biosynthesis</keyword>
<feature type="binding site" evidence="8">
    <location>
        <position position="345"/>
    </location>
    <ligand>
        <name>3-phosphoshikimate</name>
        <dbReference type="ChEBI" id="CHEBI:145989"/>
    </ligand>
</feature>
<comment type="caution">
    <text evidence="8">Lacks conserved residue(s) required for the propagation of feature annotation.</text>
</comment>
<accession>A0A345NRL1</accession>
<name>A0A345NRL1_9MICO</name>
<dbReference type="Proteomes" id="UP000253790">
    <property type="component" value="Chromosome"/>
</dbReference>
<feature type="binding site" evidence="8">
    <location>
        <position position="26"/>
    </location>
    <ligand>
        <name>phosphoenolpyruvate</name>
        <dbReference type="ChEBI" id="CHEBI:58702"/>
    </ligand>
</feature>
<dbReference type="KEGG" id="orn:DV701_17530"/>
<keyword evidence="11" id="KW-1185">Reference proteome</keyword>
<evidence type="ECO:0000256" key="6">
    <source>
        <dbReference type="ARBA" id="ARBA00023141"/>
    </source>
</evidence>
<dbReference type="PIRSF" id="PIRSF000505">
    <property type="entry name" value="EPSPS"/>
    <property type="match status" value="1"/>
</dbReference>
<dbReference type="Gene3D" id="3.65.10.10">
    <property type="entry name" value="Enolpyruvate transferase domain"/>
    <property type="match status" value="2"/>
</dbReference>
<feature type="binding site" evidence="8">
    <location>
        <position position="124"/>
    </location>
    <ligand>
        <name>phosphoenolpyruvate</name>
        <dbReference type="ChEBI" id="CHEBI:58702"/>
    </ligand>
</feature>
<evidence type="ECO:0000256" key="5">
    <source>
        <dbReference type="ARBA" id="ARBA00022679"/>
    </source>
</evidence>
<keyword evidence="4 8" id="KW-0028">Amino-acid biosynthesis</keyword>
<feature type="binding site" evidence="8">
    <location>
        <position position="27"/>
    </location>
    <ligand>
        <name>3-phosphoshikimate</name>
        <dbReference type="ChEBI" id="CHEBI:145989"/>
    </ligand>
</feature>
<comment type="pathway">
    <text evidence="1 8">Metabolic intermediate biosynthesis; chorismate biosynthesis; chorismate from D-erythrose 4-phosphate and phosphoenolpyruvate: step 6/7.</text>
</comment>
<dbReference type="PANTHER" id="PTHR21090">
    <property type="entry name" value="AROM/DEHYDROQUINATE SYNTHASE"/>
    <property type="match status" value="1"/>
</dbReference>
<dbReference type="InterPro" id="IPR006264">
    <property type="entry name" value="EPSP_synthase"/>
</dbReference>
<dbReference type="Pfam" id="PF00275">
    <property type="entry name" value="EPSP_synthase"/>
    <property type="match status" value="1"/>
</dbReference>
<dbReference type="FunFam" id="3.65.10.10:FF:000011">
    <property type="entry name" value="3-phosphoshikimate 1-carboxyvinyltransferase"/>
    <property type="match status" value="1"/>
</dbReference>
<dbReference type="InterPro" id="IPR023193">
    <property type="entry name" value="EPSP_synthase_CS"/>
</dbReference>
<gene>
    <name evidence="8 10" type="primary">aroA</name>
    <name evidence="10" type="ORF">DV701_17530</name>
</gene>
<evidence type="ECO:0000259" key="9">
    <source>
        <dbReference type="Pfam" id="PF00275"/>
    </source>
</evidence>
<feature type="binding site" evidence="8">
    <location>
        <position position="170"/>
    </location>
    <ligand>
        <name>3-phosphoshikimate</name>
        <dbReference type="ChEBI" id="CHEBI:145989"/>
    </ligand>
</feature>
<dbReference type="RefSeq" id="WP_114930257.1">
    <property type="nucleotide sequence ID" value="NZ_CP031229.1"/>
</dbReference>
<feature type="domain" description="Enolpyruvate transferase" evidence="9">
    <location>
        <begin position="13"/>
        <end position="423"/>
    </location>
</feature>
<dbReference type="UniPathway" id="UPA00053">
    <property type="reaction ID" value="UER00089"/>
</dbReference>
<dbReference type="CDD" id="cd01556">
    <property type="entry name" value="EPSP_synthase"/>
    <property type="match status" value="1"/>
</dbReference>
<comment type="subunit">
    <text evidence="8">Monomer.</text>
</comment>
<feature type="binding site" evidence="8">
    <location>
        <position position="318"/>
    </location>
    <ligand>
        <name>3-phosphoshikimate</name>
        <dbReference type="ChEBI" id="CHEBI:145989"/>
    </ligand>
</feature>
<evidence type="ECO:0000256" key="4">
    <source>
        <dbReference type="ARBA" id="ARBA00022605"/>
    </source>
</evidence>
<feature type="active site" description="Proton acceptor" evidence="8">
    <location>
        <position position="318"/>
    </location>
</feature>
<dbReference type="EMBL" id="CP031229">
    <property type="protein sequence ID" value="AXH97669.1"/>
    <property type="molecule type" value="Genomic_DNA"/>
</dbReference>
<feature type="binding site" evidence="8">
    <location>
        <position position="390"/>
    </location>
    <ligand>
        <name>phosphoenolpyruvate</name>
        <dbReference type="ChEBI" id="CHEBI:58702"/>
    </ligand>
</feature>
<dbReference type="HAMAP" id="MF_00210">
    <property type="entry name" value="EPSP_synth"/>
    <property type="match status" value="1"/>
</dbReference>
<feature type="binding site" evidence="8">
    <location>
        <position position="171"/>
    </location>
    <ligand>
        <name>3-phosphoshikimate</name>
        <dbReference type="ChEBI" id="CHEBI:145989"/>
    </ligand>
</feature>
<feature type="binding site" evidence="8">
    <location>
        <position position="199"/>
    </location>
    <ligand>
        <name>3-phosphoshikimate</name>
        <dbReference type="ChEBI" id="CHEBI:145989"/>
    </ligand>
</feature>
<dbReference type="SUPFAM" id="SSF55205">
    <property type="entry name" value="EPT/RTPC-like"/>
    <property type="match status" value="1"/>
</dbReference>
<dbReference type="InterPro" id="IPR001986">
    <property type="entry name" value="Enolpyruvate_Tfrase_dom"/>
</dbReference>
<dbReference type="EC" id="2.5.1.19" evidence="8"/>
<evidence type="ECO:0000313" key="11">
    <source>
        <dbReference type="Proteomes" id="UP000253790"/>
    </source>
</evidence>
<evidence type="ECO:0000313" key="10">
    <source>
        <dbReference type="EMBL" id="AXH97669.1"/>
    </source>
</evidence>
<keyword evidence="3 8" id="KW-0963">Cytoplasm</keyword>